<evidence type="ECO:0000256" key="3">
    <source>
        <dbReference type="ARBA" id="ARBA00022840"/>
    </source>
</evidence>
<keyword evidence="6" id="KW-1185">Reference proteome</keyword>
<evidence type="ECO:0000313" key="6">
    <source>
        <dbReference type="Proteomes" id="UP000051330"/>
    </source>
</evidence>
<dbReference type="PANTHER" id="PTHR42939:SF1">
    <property type="entry name" value="ABC TRANSPORTER ATP-BINDING PROTEIN ALBC-RELATED"/>
    <property type="match status" value="1"/>
</dbReference>
<dbReference type="EMBL" id="AZEC01000015">
    <property type="protein sequence ID" value="KRL10067.1"/>
    <property type="molecule type" value="Genomic_DNA"/>
</dbReference>
<sequence>MIHMLTVTDLSFSFKHHPIFDHLNFSIHDGELVGLVAPNGTGKTTLLRLLCGLLLTAADTLVLNDIKLYQHRTKYLKQLFFLENSNQLYSELTVADHLTYVKAMWRSQIDIASVIDELEMRDYYKKKIKTLSLGMKQHVLLAMYIISDAQTLFIDEPLNGLDPTSIQQFEHIFLQLKNAGKSMVISSHQMDSVGRVSDRVFFLKDQQIIDVKNTGQDMLTIYNQTFLKAGD</sequence>
<organism evidence="5 6">
    <name type="scientific">Schleiferilactobacillus perolens DSM 12744</name>
    <dbReference type="NCBI Taxonomy" id="1423792"/>
    <lineage>
        <taxon>Bacteria</taxon>
        <taxon>Bacillati</taxon>
        <taxon>Bacillota</taxon>
        <taxon>Bacilli</taxon>
        <taxon>Lactobacillales</taxon>
        <taxon>Lactobacillaceae</taxon>
        <taxon>Schleiferilactobacillus</taxon>
    </lineage>
</organism>
<evidence type="ECO:0000256" key="1">
    <source>
        <dbReference type="ARBA" id="ARBA00022448"/>
    </source>
</evidence>
<dbReference type="PATRIC" id="fig|1423792.3.peg.1018"/>
<dbReference type="GO" id="GO:0005524">
    <property type="term" value="F:ATP binding"/>
    <property type="evidence" value="ECO:0007669"/>
    <property type="project" value="UniProtKB-KW"/>
</dbReference>
<feature type="domain" description="ABC transporter" evidence="4">
    <location>
        <begin position="5"/>
        <end position="230"/>
    </location>
</feature>
<keyword evidence="3 5" id="KW-0067">ATP-binding</keyword>
<reference evidence="5 6" key="1">
    <citation type="journal article" date="2015" name="Genome Announc.">
        <title>Expanding the biotechnology potential of lactobacilli through comparative genomics of 213 strains and associated genera.</title>
        <authorList>
            <person name="Sun Z."/>
            <person name="Harris H.M."/>
            <person name="McCann A."/>
            <person name="Guo C."/>
            <person name="Argimon S."/>
            <person name="Zhang W."/>
            <person name="Yang X."/>
            <person name="Jeffery I.B."/>
            <person name="Cooney J.C."/>
            <person name="Kagawa T.F."/>
            <person name="Liu W."/>
            <person name="Song Y."/>
            <person name="Salvetti E."/>
            <person name="Wrobel A."/>
            <person name="Rasinkangas P."/>
            <person name="Parkhill J."/>
            <person name="Rea M.C."/>
            <person name="O'Sullivan O."/>
            <person name="Ritari J."/>
            <person name="Douillard F.P."/>
            <person name="Paul Ross R."/>
            <person name="Yang R."/>
            <person name="Briner A.E."/>
            <person name="Felis G.E."/>
            <person name="de Vos W.M."/>
            <person name="Barrangou R."/>
            <person name="Klaenhammer T.R."/>
            <person name="Caufield P.W."/>
            <person name="Cui Y."/>
            <person name="Zhang H."/>
            <person name="O'Toole P.W."/>
        </authorList>
    </citation>
    <scope>NUCLEOTIDE SEQUENCE [LARGE SCALE GENOMIC DNA]</scope>
    <source>
        <strain evidence="5 6">DSM 12744</strain>
    </source>
</reference>
<protein>
    <submittedName>
        <fullName evidence="5">Abc transporter atp-binding protein</fullName>
    </submittedName>
</protein>
<dbReference type="SUPFAM" id="SSF52540">
    <property type="entry name" value="P-loop containing nucleoside triphosphate hydrolases"/>
    <property type="match status" value="1"/>
</dbReference>
<keyword evidence="1" id="KW-0813">Transport</keyword>
<dbReference type="InterPro" id="IPR051782">
    <property type="entry name" value="ABC_Transporter_VariousFunc"/>
</dbReference>
<dbReference type="PANTHER" id="PTHR42939">
    <property type="entry name" value="ABC TRANSPORTER ATP-BINDING PROTEIN ALBC-RELATED"/>
    <property type="match status" value="1"/>
</dbReference>
<dbReference type="InterPro" id="IPR003439">
    <property type="entry name" value="ABC_transporter-like_ATP-bd"/>
</dbReference>
<dbReference type="SMART" id="SM00382">
    <property type="entry name" value="AAA"/>
    <property type="match status" value="1"/>
</dbReference>
<comment type="caution">
    <text evidence="5">The sequence shown here is derived from an EMBL/GenBank/DDBJ whole genome shotgun (WGS) entry which is preliminary data.</text>
</comment>
<accession>A0A0R1N0H9</accession>
<dbReference type="Gene3D" id="3.40.50.300">
    <property type="entry name" value="P-loop containing nucleotide triphosphate hydrolases"/>
    <property type="match status" value="1"/>
</dbReference>
<keyword evidence="2" id="KW-0547">Nucleotide-binding</keyword>
<dbReference type="InterPro" id="IPR027417">
    <property type="entry name" value="P-loop_NTPase"/>
</dbReference>
<dbReference type="AlphaFoldDB" id="A0A0R1N0H9"/>
<evidence type="ECO:0000256" key="2">
    <source>
        <dbReference type="ARBA" id="ARBA00022741"/>
    </source>
</evidence>
<dbReference type="Pfam" id="PF00005">
    <property type="entry name" value="ABC_tran"/>
    <property type="match status" value="1"/>
</dbReference>
<dbReference type="GO" id="GO:0016887">
    <property type="term" value="F:ATP hydrolysis activity"/>
    <property type="evidence" value="ECO:0007669"/>
    <property type="project" value="InterPro"/>
</dbReference>
<dbReference type="STRING" id="1423792.FD09_GL000998"/>
<dbReference type="InterPro" id="IPR003593">
    <property type="entry name" value="AAA+_ATPase"/>
</dbReference>
<dbReference type="Proteomes" id="UP000051330">
    <property type="component" value="Unassembled WGS sequence"/>
</dbReference>
<evidence type="ECO:0000259" key="4">
    <source>
        <dbReference type="PROSITE" id="PS50893"/>
    </source>
</evidence>
<evidence type="ECO:0000313" key="5">
    <source>
        <dbReference type="EMBL" id="KRL10067.1"/>
    </source>
</evidence>
<name>A0A0R1N0H9_9LACO</name>
<gene>
    <name evidence="5" type="ORF">FD09_GL000998</name>
</gene>
<dbReference type="PROSITE" id="PS50893">
    <property type="entry name" value="ABC_TRANSPORTER_2"/>
    <property type="match status" value="1"/>
</dbReference>
<proteinExistence type="predicted"/>